<dbReference type="EMBL" id="CP051774">
    <property type="protein sequence ID" value="QJE95405.1"/>
    <property type="molecule type" value="Genomic_DNA"/>
</dbReference>
<evidence type="ECO:0000313" key="2">
    <source>
        <dbReference type="EMBL" id="QJE95405.1"/>
    </source>
</evidence>
<dbReference type="KEGG" id="luo:HHL09_06290"/>
<name>A0A858RFB2_9BACT</name>
<dbReference type="Proteomes" id="UP000501812">
    <property type="component" value="Chromosome"/>
</dbReference>
<dbReference type="InterPro" id="IPR050712">
    <property type="entry name" value="NAD(P)H-dep_reductase"/>
</dbReference>
<dbReference type="PANTHER" id="PTHR30543:SF21">
    <property type="entry name" value="NAD(P)H-DEPENDENT FMN REDUCTASE LOT6"/>
    <property type="match status" value="1"/>
</dbReference>
<evidence type="ECO:0000259" key="1">
    <source>
        <dbReference type="Pfam" id="PF03358"/>
    </source>
</evidence>
<evidence type="ECO:0000313" key="3">
    <source>
        <dbReference type="Proteomes" id="UP000501812"/>
    </source>
</evidence>
<reference evidence="2 3" key="1">
    <citation type="submission" date="2020-04" db="EMBL/GenBank/DDBJ databases">
        <title>Luteolibacter sp. G-1-1-1 isolated from soil.</title>
        <authorList>
            <person name="Dahal R.H."/>
        </authorList>
    </citation>
    <scope>NUCLEOTIDE SEQUENCE [LARGE SCALE GENOMIC DNA]</scope>
    <source>
        <strain evidence="2 3">G-1-1-1</strain>
    </source>
</reference>
<accession>A0A858RFB2</accession>
<dbReference type="SUPFAM" id="SSF52218">
    <property type="entry name" value="Flavoproteins"/>
    <property type="match status" value="1"/>
</dbReference>
<protein>
    <submittedName>
        <fullName evidence="2">NAD(P)H-dependent oxidoreductase</fullName>
    </submittedName>
</protein>
<gene>
    <name evidence="2" type="ORF">HHL09_06290</name>
</gene>
<feature type="domain" description="NADPH-dependent FMN reductase-like" evidence="1">
    <location>
        <begin position="2"/>
        <end position="155"/>
    </location>
</feature>
<dbReference type="AlphaFoldDB" id="A0A858RFB2"/>
<dbReference type="Gene3D" id="3.40.50.360">
    <property type="match status" value="1"/>
</dbReference>
<keyword evidence="3" id="KW-1185">Reference proteome</keyword>
<dbReference type="Pfam" id="PF03358">
    <property type="entry name" value="FMN_red"/>
    <property type="match status" value="1"/>
</dbReference>
<dbReference type="GO" id="GO:0010181">
    <property type="term" value="F:FMN binding"/>
    <property type="evidence" value="ECO:0007669"/>
    <property type="project" value="TreeGrafter"/>
</dbReference>
<sequence>MVKVLVLPGSARRDSFNKKLAAVAAKLLTEAGAEVDLVDPADIRMPLFDQDLEDAEGLPAPAKVLKEKFLANDAILFVSPEYNSSITPLMKNMIDWVSRSESDDEPSLAAYRGKVAGLLSASPGALGGLRGLVHLRSILGNIGVTVTPKQFSLTGASSKFTDDGSLKDSGDVKSVKAVVEALVETATKLKG</sequence>
<dbReference type="RefSeq" id="WP_169453719.1">
    <property type="nucleotide sequence ID" value="NZ_CP051774.1"/>
</dbReference>
<dbReference type="InterPro" id="IPR005025">
    <property type="entry name" value="FMN_Rdtase-like_dom"/>
</dbReference>
<organism evidence="2 3">
    <name type="scientific">Luteolibacter luteus</name>
    <dbReference type="NCBI Taxonomy" id="2728835"/>
    <lineage>
        <taxon>Bacteria</taxon>
        <taxon>Pseudomonadati</taxon>
        <taxon>Verrucomicrobiota</taxon>
        <taxon>Verrucomicrobiia</taxon>
        <taxon>Verrucomicrobiales</taxon>
        <taxon>Verrucomicrobiaceae</taxon>
        <taxon>Luteolibacter</taxon>
    </lineage>
</organism>
<proteinExistence type="predicted"/>
<dbReference type="PANTHER" id="PTHR30543">
    <property type="entry name" value="CHROMATE REDUCTASE"/>
    <property type="match status" value="1"/>
</dbReference>
<dbReference type="GO" id="GO:0005829">
    <property type="term" value="C:cytosol"/>
    <property type="evidence" value="ECO:0007669"/>
    <property type="project" value="TreeGrafter"/>
</dbReference>
<dbReference type="GO" id="GO:0016491">
    <property type="term" value="F:oxidoreductase activity"/>
    <property type="evidence" value="ECO:0007669"/>
    <property type="project" value="InterPro"/>
</dbReference>
<dbReference type="InterPro" id="IPR029039">
    <property type="entry name" value="Flavoprotein-like_sf"/>
</dbReference>